<dbReference type="Proteomes" id="UP000534294">
    <property type="component" value="Unassembled WGS sequence"/>
</dbReference>
<protein>
    <recommendedName>
        <fullName evidence="3">Metallopeptidase</fullName>
    </recommendedName>
</protein>
<keyword evidence="2" id="KW-1185">Reference proteome</keyword>
<gene>
    <name evidence="1" type="ORF">HNQ64_001146</name>
</gene>
<name>A0A7W8DNT7_9BACT</name>
<comment type="caution">
    <text evidence="1">The sequence shown here is derived from an EMBL/GenBank/DDBJ whole genome shotgun (WGS) entry which is preliminary data.</text>
</comment>
<proteinExistence type="predicted"/>
<evidence type="ECO:0008006" key="3">
    <source>
        <dbReference type="Google" id="ProtNLM"/>
    </source>
</evidence>
<dbReference type="Gene3D" id="3.40.390.10">
    <property type="entry name" value="Collagenase (Catalytic Domain)"/>
    <property type="match status" value="1"/>
</dbReference>
<dbReference type="SUPFAM" id="SSF55486">
    <property type="entry name" value="Metalloproteases ('zincins'), catalytic domain"/>
    <property type="match status" value="1"/>
</dbReference>
<dbReference type="GO" id="GO:0008237">
    <property type="term" value="F:metallopeptidase activity"/>
    <property type="evidence" value="ECO:0007669"/>
    <property type="project" value="InterPro"/>
</dbReference>
<reference evidence="1 2" key="1">
    <citation type="submission" date="2020-08" db="EMBL/GenBank/DDBJ databases">
        <title>Genomic Encyclopedia of Type Strains, Phase IV (KMG-IV): sequencing the most valuable type-strain genomes for metagenomic binning, comparative biology and taxonomic classification.</title>
        <authorList>
            <person name="Goeker M."/>
        </authorList>
    </citation>
    <scope>NUCLEOTIDE SEQUENCE [LARGE SCALE GENOMIC DNA]</scope>
    <source>
        <strain evidence="1 2">DSM 12251</strain>
    </source>
</reference>
<dbReference type="InterPro" id="IPR024079">
    <property type="entry name" value="MetalloPept_cat_dom_sf"/>
</dbReference>
<evidence type="ECO:0000313" key="2">
    <source>
        <dbReference type="Proteomes" id="UP000534294"/>
    </source>
</evidence>
<dbReference type="EMBL" id="JACHIF010000002">
    <property type="protein sequence ID" value="MBB5036904.1"/>
    <property type="molecule type" value="Genomic_DNA"/>
</dbReference>
<dbReference type="AlphaFoldDB" id="A0A7W8DNT7"/>
<accession>A0A7W8DNT7</accession>
<sequence length="254" mass="29003">MFLIQDKWHSTERYTPMRAVSPLCFLLVLVTWVNMARAETPPANHPSRQVEGWTIHVDERLLQPDHATLGRTALALLQARLADILTVLPKDKVPQLQKVPIWLELNSRDLTSMQYHPSAKWLTDHGHSASLAKAVHIPVAAQFVSARHQHIQPWSLLHELAHAYHDLVLGFDEPRIAACWDAYQKSGHGDRSLHVTGRRIRHYALTNPKEFFAEMTEAYFGINDFHPFVHGELKTAEPAIHQLLQEIWGKTALD</sequence>
<evidence type="ECO:0000313" key="1">
    <source>
        <dbReference type="EMBL" id="MBB5036904.1"/>
    </source>
</evidence>
<organism evidence="1 2">
    <name type="scientific">Prosthecobacter dejongeii</name>
    <dbReference type="NCBI Taxonomy" id="48465"/>
    <lineage>
        <taxon>Bacteria</taxon>
        <taxon>Pseudomonadati</taxon>
        <taxon>Verrucomicrobiota</taxon>
        <taxon>Verrucomicrobiia</taxon>
        <taxon>Verrucomicrobiales</taxon>
        <taxon>Verrucomicrobiaceae</taxon>
        <taxon>Prosthecobacter</taxon>
    </lineage>
</organism>